<gene>
    <name evidence="1" type="ORF">ACOLOM_LOCUS12221</name>
</gene>
<accession>A0ACA9QAU1</accession>
<name>A0ACA9QAU1_9GLOM</name>
<feature type="non-terminal residue" evidence="1">
    <location>
        <position position="181"/>
    </location>
</feature>
<comment type="caution">
    <text evidence="1">The sequence shown here is derived from an EMBL/GenBank/DDBJ whole genome shotgun (WGS) entry which is preliminary data.</text>
</comment>
<evidence type="ECO:0000313" key="2">
    <source>
        <dbReference type="Proteomes" id="UP000789525"/>
    </source>
</evidence>
<dbReference type="Proteomes" id="UP000789525">
    <property type="component" value="Unassembled WGS sequence"/>
</dbReference>
<keyword evidence="2" id="KW-1185">Reference proteome</keyword>
<evidence type="ECO:0000313" key="1">
    <source>
        <dbReference type="EMBL" id="CAG8741828.1"/>
    </source>
</evidence>
<reference evidence="1" key="1">
    <citation type="submission" date="2021-06" db="EMBL/GenBank/DDBJ databases">
        <authorList>
            <person name="Kallberg Y."/>
            <person name="Tangrot J."/>
            <person name="Rosling A."/>
        </authorList>
    </citation>
    <scope>NUCLEOTIDE SEQUENCE</scope>
    <source>
        <strain evidence="1">CL356</strain>
    </source>
</reference>
<organism evidence="1 2">
    <name type="scientific">Acaulospora colombiana</name>
    <dbReference type="NCBI Taxonomy" id="27376"/>
    <lineage>
        <taxon>Eukaryota</taxon>
        <taxon>Fungi</taxon>
        <taxon>Fungi incertae sedis</taxon>
        <taxon>Mucoromycota</taxon>
        <taxon>Glomeromycotina</taxon>
        <taxon>Glomeromycetes</taxon>
        <taxon>Diversisporales</taxon>
        <taxon>Acaulosporaceae</taxon>
        <taxon>Acaulospora</taxon>
    </lineage>
</organism>
<protein>
    <submittedName>
        <fullName evidence="1">15086_t:CDS:1</fullName>
    </submittedName>
</protein>
<dbReference type="EMBL" id="CAJVPT010048309">
    <property type="protein sequence ID" value="CAG8741828.1"/>
    <property type="molecule type" value="Genomic_DNA"/>
</dbReference>
<sequence length="181" mass="21571">MGDNIKIRYDLVYSIYNKAEILRDQDTYKTAEEIFEFVIGKVPKDNALTKKEESYLLRVIQKSFDDESVRNKRGNKRQCRYCEEWTYAAHHCVHCIREYLRNNFQNWTSGNAEVDALIQECQNSTIRPSFVIEWIPYKNFSEVEYKKRGGCASIFKAVWRDGPYDKWNSEKQEIERKGLIE</sequence>
<proteinExistence type="predicted"/>